<gene>
    <name evidence="2" type="ORF">CKO45_30745</name>
</gene>
<feature type="transmembrane region" description="Helical" evidence="1">
    <location>
        <begin position="170"/>
        <end position="188"/>
    </location>
</feature>
<keyword evidence="1" id="KW-0812">Transmembrane</keyword>
<reference evidence="2 3" key="1">
    <citation type="journal article" date="2020" name="Microorganisms">
        <title>Osmotic Adaptation and Compatible Solute Biosynthesis of Phototrophic Bacteria as Revealed from Genome Analyses.</title>
        <authorList>
            <person name="Imhoff J.F."/>
            <person name="Rahn T."/>
            <person name="Kunzel S."/>
            <person name="Keller A."/>
            <person name="Neulinger S.C."/>
        </authorList>
    </citation>
    <scope>NUCLEOTIDE SEQUENCE [LARGE SCALE GENOMIC DNA]</scope>
    <source>
        <strain evidence="2 3">DSM 15382</strain>
    </source>
</reference>
<keyword evidence="1" id="KW-1133">Transmembrane helix</keyword>
<comment type="caution">
    <text evidence="2">The sequence shown here is derived from an EMBL/GenBank/DDBJ whole genome shotgun (WGS) entry which is preliminary data.</text>
</comment>
<dbReference type="RefSeq" id="WP_133222092.1">
    <property type="nucleotide sequence ID" value="NZ_SMOA01000194.1"/>
</dbReference>
<feature type="transmembrane region" description="Helical" evidence="1">
    <location>
        <begin position="67"/>
        <end position="86"/>
    </location>
</feature>
<organism evidence="2 3">
    <name type="scientific">Paracraurococcus ruber</name>
    <dbReference type="NCBI Taxonomy" id="77675"/>
    <lineage>
        <taxon>Bacteria</taxon>
        <taxon>Pseudomonadati</taxon>
        <taxon>Pseudomonadota</taxon>
        <taxon>Alphaproteobacteria</taxon>
        <taxon>Acetobacterales</taxon>
        <taxon>Roseomonadaceae</taxon>
        <taxon>Paracraurococcus</taxon>
    </lineage>
</organism>
<evidence type="ECO:0000313" key="3">
    <source>
        <dbReference type="Proteomes" id="UP000697995"/>
    </source>
</evidence>
<name>A0ABS1D6N9_9PROT</name>
<protein>
    <submittedName>
        <fullName evidence="2">Uncharacterized protein</fullName>
    </submittedName>
</protein>
<keyword evidence="3" id="KW-1185">Reference proteome</keyword>
<dbReference type="EMBL" id="NRSG01000612">
    <property type="protein sequence ID" value="MBK1662558.1"/>
    <property type="molecule type" value="Genomic_DNA"/>
</dbReference>
<sequence>MAKAAGPGAADGGADQGGGGLGIAEAAILGIGTATLYMVSAAAQLGYQDQFGFTYLTANVEGIAATVQFFILPLVCGLILSGLLALATLRAGRLAAPGGFTRLAERLMLPLPLAFAAAFWLITESPSFQHVARNTLIVLAAYWGASPILVGAAMRLLQAPPAQFAMARRPLLWGQALLGCVLLIFFSYDFGKANALHTGEVDVCEPNDDEAEDWILVQQTLDVFVCARVDWETRQVFAEFLYMKLDEDRTIRVRRIAFTPAAIGVRR</sequence>
<feature type="transmembrane region" description="Helical" evidence="1">
    <location>
        <begin position="107"/>
        <end position="123"/>
    </location>
</feature>
<keyword evidence="1" id="KW-0472">Membrane</keyword>
<feature type="transmembrane region" description="Helical" evidence="1">
    <location>
        <begin position="26"/>
        <end position="47"/>
    </location>
</feature>
<feature type="transmembrane region" description="Helical" evidence="1">
    <location>
        <begin position="135"/>
        <end position="158"/>
    </location>
</feature>
<evidence type="ECO:0000256" key="1">
    <source>
        <dbReference type="SAM" id="Phobius"/>
    </source>
</evidence>
<dbReference type="Proteomes" id="UP000697995">
    <property type="component" value="Unassembled WGS sequence"/>
</dbReference>
<accession>A0ABS1D6N9</accession>
<evidence type="ECO:0000313" key="2">
    <source>
        <dbReference type="EMBL" id="MBK1662558.1"/>
    </source>
</evidence>
<proteinExistence type="predicted"/>